<dbReference type="Proteomes" id="UP000000589">
    <property type="component" value="Chromosome 18"/>
</dbReference>
<evidence type="ECO:0000313" key="4">
    <source>
        <dbReference type="Proteomes" id="UP000000589"/>
    </source>
</evidence>
<accession>A0A494BAL1</accession>
<dbReference type="Bgee" id="ENSMUSG00000024354">
    <property type="expression patterns" value="Expressed in proximal tubule and 101 other cell types or tissues"/>
</dbReference>
<reference evidence="2" key="3">
    <citation type="submission" date="2025-08" db="UniProtKB">
        <authorList>
            <consortium name="Ensembl"/>
        </authorList>
    </citation>
    <scope>IDENTIFICATION</scope>
    <source>
        <strain evidence="2">C57BL/6J</strain>
    </source>
</reference>
<protein>
    <submittedName>
        <fullName evidence="2">Solute carrier family 23 (nucleobase transporters), member 1</fullName>
    </submittedName>
</protein>
<evidence type="ECO:0000313" key="3">
    <source>
        <dbReference type="MGI" id="MGI:1341903"/>
    </source>
</evidence>
<proteinExistence type="predicted"/>
<gene>
    <name evidence="2 3" type="primary">Slc23a1</name>
</gene>
<evidence type="ECO:0000256" key="1">
    <source>
        <dbReference type="SAM" id="MobiDB-lite"/>
    </source>
</evidence>
<reference evidence="2" key="4">
    <citation type="submission" date="2025-09" db="UniProtKB">
        <authorList>
            <consortium name="Ensembl"/>
        </authorList>
    </citation>
    <scope>IDENTIFICATION</scope>
    <source>
        <strain evidence="2">C57BL/6J</strain>
    </source>
</reference>
<reference evidence="2 4" key="2">
    <citation type="journal article" date="2011" name="PLoS Biol.">
        <title>Modernizing reference genome assemblies.</title>
        <authorList>
            <person name="Church D.M."/>
            <person name="Schneider V.A."/>
            <person name="Graves T."/>
            <person name="Auger K."/>
            <person name="Cunningham F."/>
            <person name="Bouk N."/>
            <person name="Chen H.C."/>
            <person name="Agarwala R."/>
            <person name="McLaren W.M."/>
            <person name="Ritchie G.R."/>
            <person name="Albracht D."/>
            <person name="Kremitzki M."/>
            <person name="Rock S."/>
            <person name="Kotkiewicz H."/>
            <person name="Kremitzki C."/>
            <person name="Wollam A."/>
            <person name="Trani L."/>
            <person name="Fulton L."/>
            <person name="Fulton R."/>
            <person name="Matthews L."/>
            <person name="Whitehead S."/>
            <person name="Chow W."/>
            <person name="Torrance J."/>
            <person name="Dunn M."/>
            <person name="Harden G."/>
            <person name="Threadgold G."/>
            <person name="Wood J."/>
            <person name="Collins J."/>
            <person name="Heath P."/>
            <person name="Griffiths G."/>
            <person name="Pelan S."/>
            <person name="Grafham D."/>
            <person name="Eichler E.E."/>
            <person name="Weinstock G."/>
            <person name="Mardis E.R."/>
            <person name="Wilson R.K."/>
            <person name="Howe K."/>
            <person name="Flicek P."/>
            <person name="Hubbard T."/>
        </authorList>
    </citation>
    <scope>NUCLEOTIDE SEQUENCE [LARGE SCALE GENOMIC DNA]</scope>
    <source>
        <strain evidence="2 4">C57BL/6J</strain>
    </source>
</reference>
<dbReference type="MGI" id="MGI:1341903">
    <property type="gene designation" value="Slc23a1"/>
</dbReference>
<reference evidence="2 4" key="1">
    <citation type="journal article" date="2009" name="PLoS Biol.">
        <title>Lineage-specific biology revealed by a finished genome assembly of the mouse.</title>
        <authorList>
            <consortium name="Mouse Genome Sequencing Consortium"/>
            <person name="Church D.M."/>
            <person name="Goodstadt L."/>
            <person name="Hillier L.W."/>
            <person name="Zody M.C."/>
            <person name="Goldstein S."/>
            <person name="She X."/>
            <person name="Bult C.J."/>
            <person name="Agarwala R."/>
            <person name="Cherry J.L."/>
            <person name="DiCuccio M."/>
            <person name="Hlavina W."/>
            <person name="Kapustin Y."/>
            <person name="Meric P."/>
            <person name="Maglott D."/>
            <person name="Birtle Z."/>
            <person name="Marques A.C."/>
            <person name="Graves T."/>
            <person name="Zhou S."/>
            <person name="Teague B."/>
            <person name="Potamousis K."/>
            <person name="Churas C."/>
            <person name="Place M."/>
            <person name="Herschleb J."/>
            <person name="Runnheim R."/>
            <person name="Forrest D."/>
            <person name="Amos-Landgraf J."/>
            <person name="Schwartz D.C."/>
            <person name="Cheng Z."/>
            <person name="Lindblad-Toh K."/>
            <person name="Eichler E.E."/>
            <person name="Ponting C.P."/>
        </authorList>
    </citation>
    <scope>NUCLEOTIDE SEQUENCE [LARGE SCALE GENOMIC DNA]</scope>
    <source>
        <strain evidence="2 4">C57BL/6J</strain>
    </source>
</reference>
<organism evidence="2 4">
    <name type="scientific">Mus musculus</name>
    <name type="common">Mouse</name>
    <dbReference type="NCBI Taxonomy" id="10090"/>
    <lineage>
        <taxon>Eukaryota</taxon>
        <taxon>Metazoa</taxon>
        <taxon>Chordata</taxon>
        <taxon>Craniata</taxon>
        <taxon>Vertebrata</taxon>
        <taxon>Euteleostomi</taxon>
        <taxon>Mammalia</taxon>
        <taxon>Eutheria</taxon>
        <taxon>Euarchontoglires</taxon>
        <taxon>Glires</taxon>
        <taxon>Rodentia</taxon>
        <taxon>Myomorpha</taxon>
        <taxon>Muroidea</taxon>
        <taxon>Muridae</taxon>
        <taxon>Murinae</taxon>
        <taxon>Mus</taxon>
        <taxon>Mus</taxon>
    </lineage>
</organism>
<dbReference type="AGR" id="MGI:1341903"/>
<dbReference type="jPOST" id="A0A494BAL1"/>
<evidence type="ECO:0000313" key="2">
    <source>
        <dbReference type="Ensembl" id="ENSMUSP00000158090.2"/>
    </source>
</evidence>
<feature type="region of interest" description="Disordered" evidence="1">
    <location>
        <begin position="1"/>
        <end position="22"/>
    </location>
</feature>
<dbReference type="AlphaFoldDB" id="A0A494BAL1"/>
<keyword evidence="4" id="KW-1185">Reference proteome</keyword>
<name>A0A494BAL1_MOUSE</name>
<dbReference type="Ensembl" id="ENSMUST00000237305.2">
    <property type="protein sequence ID" value="ENSMUSP00000158090.2"/>
    <property type="gene ID" value="ENSMUSG00000024354.14"/>
</dbReference>
<dbReference type="GeneTree" id="ENSGT00950000182953"/>
<dbReference type="VEuPathDB" id="HostDB:ENSMUSG00000024354"/>
<dbReference type="Antibodypedia" id="26736">
    <property type="antibodies" value="100 antibodies from 16 providers"/>
</dbReference>
<dbReference type="ExpressionAtlas" id="A0A494BAL1">
    <property type="expression patterns" value="baseline and differential"/>
</dbReference>
<sequence length="53" mass="5681">MKTPEDPGSPKQQGLPPGTGRHLCPRSPSLTCCTRLRMCHHGTCASCWASSIT</sequence>